<dbReference type="STRING" id="137246.A0A401TN57"/>
<feature type="non-terminal residue" evidence="5">
    <location>
        <position position="1"/>
    </location>
</feature>
<keyword evidence="6" id="KW-1185">Reference proteome</keyword>
<evidence type="ECO:0000313" key="6">
    <source>
        <dbReference type="Proteomes" id="UP000287033"/>
    </source>
</evidence>
<accession>A0A401TN57</accession>
<keyword evidence="3" id="KW-0677">Repeat</keyword>
<dbReference type="PANTHER" id="PTHR14514:SF3">
    <property type="entry name" value="NESPRIN-1"/>
    <property type="match status" value="1"/>
</dbReference>
<dbReference type="EMBL" id="BEZZ01129328">
    <property type="protein sequence ID" value="GCC44042.1"/>
    <property type="molecule type" value="Genomic_DNA"/>
</dbReference>
<evidence type="ECO:0000256" key="4">
    <source>
        <dbReference type="ARBA" id="ARBA00023136"/>
    </source>
</evidence>
<dbReference type="AlphaFoldDB" id="A0A401TN57"/>
<reference evidence="5 6" key="1">
    <citation type="journal article" date="2018" name="Nat. Ecol. Evol.">
        <title>Shark genomes provide insights into elasmobranch evolution and the origin of vertebrates.</title>
        <authorList>
            <person name="Hara Y"/>
            <person name="Yamaguchi K"/>
            <person name="Onimaru K"/>
            <person name="Kadota M"/>
            <person name="Koyanagi M"/>
            <person name="Keeley SD"/>
            <person name="Tatsumi K"/>
            <person name="Tanaka K"/>
            <person name="Motone F"/>
            <person name="Kageyama Y"/>
            <person name="Nozu R"/>
            <person name="Adachi N"/>
            <person name="Nishimura O"/>
            <person name="Nakagawa R"/>
            <person name="Tanegashima C"/>
            <person name="Kiyatake I"/>
            <person name="Matsumoto R"/>
            <person name="Murakumo K"/>
            <person name="Nishida K"/>
            <person name="Terakita A"/>
            <person name="Kuratani S"/>
            <person name="Sato K"/>
            <person name="Hyodo S Kuraku.S."/>
        </authorList>
    </citation>
    <scope>NUCLEOTIDE SEQUENCE [LARGE SCALE GENOMIC DNA]</scope>
</reference>
<protein>
    <submittedName>
        <fullName evidence="5">Uncharacterized protein</fullName>
    </submittedName>
</protein>
<evidence type="ECO:0000256" key="1">
    <source>
        <dbReference type="ARBA" id="ARBA00004308"/>
    </source>
</evidence>
<keyword evidence="2" id="KW-0597">Phosphoprotein</keyword>
<organism evidence="5 6">
    <name type="scientific">Chiloscyllium punctatum</name>
    <name type="common">Brownbanded bambooshark</name>
    <name type="synonym">Hemiscyllium punctatum</name>
    <dbReference type="NCBI Taxonomy" id="137246"/>
    <lineage>
        <taxon>Eukaryota</taxon>
        <taxon>Metazoa</taxon>
        <taxon>Chordata</taxon>
        <taxon>Craniata</taxon>
        <taxon>Vertebrata</taxon>
        <taxon>Chondrichthyes</taxon>
        <taxon>Elasmobranchii</taxon>
        <taxon>Galeomorphii</taxon>
        <taxon>Galeoidea</taxon>
        <taxon>Orectolobiformes</taxon>
        <taxon>Hemiscylliidae</taxon>
        <taxon>Chiloscyllium</taxon>
    </lineage>
</organism>
<gene>
    <name evidence="5" type="ORF">chiPu_0028334</name>
</gene>
<evidence type="ECO:0000256" key="2">
    <source>
        <dbReference type="ARBA" id="ARBA00022553"/>
    </source>
</evidence>
<keyword evidence="4" id="KW-0472">Membrane</keyword>
<evidence type="ECO:0000313" key="5">
    <source>
        <dbReference type="EMBL" id="GCC44042.1"/>
    </source>
</evidence>
<evidence type="ECO:0000256" key="3">
    <source>
        <dbReference type="ARBA" id="ARBA00022737"/>
    </source>
</evidence>
<comment type="subcellular location">
    <subcellularLocation>
        <location evidence="1">Endomembrane system</location>
    </subcellularLocation>
</comment>
<sequence length="89" mass="10345">ELGRHFQSRQENITALTEKVSALTEGQESPEHSEIGQLSNQWLELCHQINALLSLSEEDQQRARDYHDRVSVVEVLLDKFTKEWDNLAR</sequence>
<comment type="caution">
    <text evidence="5">The sequence shown here is derived from an EMBL/GenBank/DDBJ whole genome shotgun (WGS) entry which is preliminary data.</text>
</comment>
<name>A0A401TN57_CHIPU</name>
<dbReference type="Proteomes" id="UP000287033">
    <property type="component" value="Unassembled WGS sequence"/>
</dbReference>
<proteinExistence type="predicted"/>
<dbReference type="PANTHER" id="PTHR14514">
    <property type="entry name" value="PKA ANCHORING PROTEIN"/>
    <property type="match status" value="1"/>
</dbReference>